<feature type="region of interest" description="Disordered" evidence="1">
    <location>
        <begin position="80"/>
        <end position="102"/>
    </location>
</feature>
<gene>
    <name evidence="2" type="ORF">EHS24_005585</name>
    <name evidence="3" type="ORF">EHS24_005586</name>
    <name evidence="4" type="ORF">EHS24_005588</name>
</gene>
<dbReference type="EMBL" id="RSCE01000026">
    <property type="protein sequence ID" value="RSH76524.1"/>
    <property type="molecule type" value="Genomic_DNA"/>
</dbReference>
<dbReference type="EMBL" id="RSCE01000026">
    <property type="protein sequence ID" value="RSH76526.1"/>
    <property type="molecule type" value="Genomic_DNA"/>
</dbReference>
<evidence type="ECO:0000313" key="3">
    <source>
        <dbReference type="EMBL" id="RSH76524.1"/>
    </source>
</evidence>
<comment type="caution">
    <text evidence="4">The sequence shown here is derived from an EMBL/GenBank/DDBJ whole genome shotgun (WGS) entry which is preliminary data.</text>
</comment>
<protein>
    <submittedName>
        <fullName evidence="4">Uncharacterized protein</fullName>
    </submittedName>
</protein>
<dbReference type="EMBL" id="RSCE01000026">
    <property type="protein sequence ID" value="RSH76523.1"/>
    <property type="molecule type" value="Genomic_DNA"/>
</dbReference>
<reference evidence="4 5" key="1">
    <citation type="submission" date="2018-11" db="EMBL/GenBank/DDBJ databases">
        <title>Genome sequence of Apiotrichum porosum DSM 27194.</title>
        <authorList>
            <person name="Aliyu H."/>
            <person name="Gorte O."/>
            <person name="Ochsenreither K."/>
        </authorList>
    </citation>
    <scope>NUCLEOTIDE SEQUENCE [LARGE SCALE GENOMIC DNA]</scope>
    <source>
        <strain evidence="4 5">DSM 27194</strain>
    </source>
</reference>
<organism evidence="4 5">
    <name type="scientific">Apiotrichum porosum</name>
    <dbReference type="NCBI Taxonomy" id="105984"/>
    <lineage>
        <taxon>Eukaryota</taxon>
        <taxon>Fungi</taxon>
        <taxon>Dikarya</taxon>
        <taxon>Basidiomycota</taxon>
        <taxon>Agaricomycotina</taxon>
        <taxon>Tremellomycetes</taxon>
        <taxon>Trichosporonales</taxon>
        <taxon>Trichosporonaceae</taxon>
        <taxon>Apiotrichum</taxon>
    </lineage>
</organism>
<dbReference type="Proteomes" id="UP000279236">
    <property type="component" value="Unassembled WGS sequence"/>
</dbReference>
<evidence type="ECO:0000313" key="5">
    <source>
        <dbReference type="Proteomes" id="UP000279236"/>
    </source>
</evidence>
<evidence type="ECO:0000313" key="4">
    <source>
        <dbReference type="EMBL" id="RSH76526.1"/>
    </source>
</evidence>
<accession>A0A427XCF8</accession>
<keyword evidence="5" id="KW-1185">Reference proteome</keyword>
<dbReference type="AlphaFoldDB" id="A0A427XCF8"/>
<evidence type="ECO:0000313" key="2">
    <source>
        <dbReference type="EMBL" id="RSH76523.1"/>
    </source>
</evidence>
<name>A0A427XCF8_9TREE</name>
<proteinExistence type="predicted"/>
<sequence length="102" mass="11122">MLRDPTLAFLTDWPTPQASPCLSSITTLLSKHANQTKEVTLPSGPNPLTSGYYLALMTLGMVVNHLKTFLCTESKVSTLNTGPENKNFDTQDSHVVPHHGTN</sequence>
<evidence type="ECO:0000256" key="1">
    <source>
        <dbReference type="SAM" id="MobiDB-lite"/>
    </source>
</evidence>